<reference evidence="1 2" key="1">
    <citation type="journal article" date="2016" name="Nat. Commun.">
        <title>Thousands of microbial genomes shed light on interconnected biogeochemical processes in an aquifer system.</title>
        <authorList>
            <person name="Anantharaman K."/>
            <person name="Brown C.T."/>
            <person name="Hug L.A."/>
            <person name="Sharon I."/>
            <person name="Castelle C.J."/>
            <person name="Probst A.J."/>
            <person name="Thomas B.C."/>
            <person name="Singh A."/>
            <person name="Wilkins M.J."/>
            <person name="Karaoz U."/>
            <person name="Brodie E.L."/>
            <person name="Williams K.H."/>
            <person name="Hubbard S.S."/>
            <person name="Banfield J.F."/>
        </authorList>
    </citation>
    <scope>NUCLEOTIDE SEQUENCE [LARGE SCALE GENOMIC DNA]</scope>
</reference>
<accession>A0A1F5EDR0</accession>
<name>A0A1F5EDR0_9BACT</name>
<dbReference type="AlphaFoldDB" id="A0A1F5EDR0"/>
<evidence type="ECO:0000313" key="2">
    <source>
        <dbReference type="Proteomes" id="UP000178583"/>
    </source>
</evidence>
<evidence type="ECO:0000313" key="1">
    <source>
        <dbReference type="EMBL" id="OGD65587.1"/>
    </source>
</evidence>
<dbReference type="EMBL" id="MEZY01000009">
    <property type="protein sequence ID" value="OGD65587.1"/>
    <property type="molecule type" value="Genomic_DNA"/>
</dbReference>
<proteinExistence type="predicted"/>
<evidence type="ECO:0008006" key="3">
    <source>
        <dbReference type="Google" id="ProtNLM"/>
    </source>
</evidence>
<sequence>MLNKSAGDYNKGVYNLERRVPVIVRKQSEKALTANDLLQDAWGFCYSRKPDYEKVVSKCCDFLEGYIAIKYFPKEKKPTLRKLIIQLSQKPQILTYKGSGIIADKALVLELLKDAIDYRGQHTSGTGKRPNKDEAEFVLHTTIYLWNLFEK</sequence>
<protein>
    <recommendedName>
        <fullName evidence="3">DUF4145 domain-containing protein</fullName>
    </recommendedName>
</protein>
<organism evidence="1 2">
    <name type="scientific">Candidatus Berkelbacteria bacterium RIFOXYA2_FULL_43_10</name>
    <dbReference type="NCBI Taxonomy" id="1797472"/>
    <lineage>
        <taxon>Bacteria</taxon>
        <taxon>Candidatus Berkelbacteria</taxon>
    </lineage>
</organism>
<dbReference type="Proteomes" id="UP000178583">
    <property type="component" value="Unassembled WGS sequence"/>
</dbReference>
<gene>
    <name evidence="1" type="ORF">A2215_03145</name>
</gene>
<comment type="caution">
    <text evidence="1">The sequence shown here is derived from an EMBL/GenBank/DDBJ whole genome shotgun (WGS) entry which is preliminary data.</text>
</comment>